<protein>
    <recommendedName>
        <fullName evidence="3">DUF2182 domain-containing protein</fullName>
    </recommendedName>
</protein>
<feature type="non-terminal residue" evidence="2">
    <location>
        <position position="1"/>
    </location>
</feature>
<keyword evidence="1" id="KW-0812">Transmembrane</keyword>
<gene>
    <name evidence="2" type="ORF">S01H1_22959</name>
</gene>
<reference evidence="2" key="1">
    <citation type="journal article" date="2014" name="Front. Microbiol.">
        <title>High frequency of phylogenetically diverse reductive dehalogenase-homologous genes in deep subseafloor sedimentary metagenomes.</title>
        <authorList>
            <person name="Kawai M."/>
            <person name="Futagami T."/>
            <person name="Toyoda A."/>
            <person name="Takaki Y."/>
            <person name="Nishi S."/>
            <person name="Hori S."/>
            <person name="Arai W."/>
            <person name="Tsubouchi T."/>
            <person name="Morono Y."/>
            <person name="Uchiyama I."/>
            <person name="Ito T."/>
            <person name="Fujiyama A."/>
            <person name="Inagaki F."/>
            <person name="Takami H."/>
        </authorList>
    </citation>
    <scope>NUCLEOTIDE SEQUENCE</scope>
    <source>
        <strain evidence="2">Expedition CK06-06</strain>
    </source>
</reference>
<comment type="caution">
    <text evidence="2">The sequence shown here is derived from an EMBL/GenBank/DDBJ whole genome shotgun (WGS) entry which is preliminary data.</text>
</comment>
<evidence type="ECO:0000313" key="2">
    <source>
        <dbReference type="EMBL" id="GAF93412.1"/>
    </source>
</evidence>
<dbReference type="EMBL" id="BARS01013099">
    <property type="protein sequence ID" value="GAF93412.1"/>
    <property type="molecule type" value="Genomic_DNA"/>
</dbReference>
<dbReference type="AlphaFoldDB" id="X0TZ52"/>
<evidence type="ECO:0008006" key="3">
    <source>
        <dbReference type="Google" id="ProtNLM"/>
    </source>
</evidence>
<dbReference type="Pfam" id="PF09948">
    <property type="entry name" value="PpoB2"/>
    <property type="match status" value="1"/>
</dbReference>
<feature type="transmembrane region" description="Helical" evidence="1">
    <location>
        <begin position="53"/>
        <end position="75"/>
    </location>
</feature>
<keyword evidence="1" id="KW-1133">Transmembrane helix</keyword>
<accession>X0TZ52</accession>
<proteinExistence type="predicted"/>
<dbReference type="InterPro" id="IPR018688">
    <property type="entry name" value="PpoB2-like"/>
</dbReference>
<name>X0TZ52_9ZZZZ</name>
<sequence length="78" mass="7886">AAWRHGLRLGLHCIGCCANLSVILLVVGAMDLRAMALVTIAIAAERLAADGIYMARIVGAAAIGMGLSLTIQAVLGAA</sequence>
<feature type="transmembrane region" description="Helical" evidence="1">
    <location>
        <begin position="6"/>
        <end position="32"/>
    </location>
</feature>
<organism evidence="2">
    <name type="scientific">marine sediment metagenome</name>
    <dbReference type="NCBI Taxonomy" id="412755"/>
    <lineage>
        <taxon>unclassified sequences</taxon>
        <taxon>metagenomes</taxon>
        <taxon>ecological metagenomes</taxon>
    </lineage>
</organism>
<keyword evidence="1" id="KW-0472">Membrane</keyword>
<evidence type="ECO:0000256" key="1">
    <source>
        <dbReference type="SAM" id="Phobius"/>
    </source>
</evidence>